<keyword evidence="4" id="KW-1003">Cell membrane</keyword>
<evidence type="ECO:0000313" key="9">
    <source>
        <dbReference type="EMBL" id="MBA4692845.1"/>
    </source>
</evidence>
<feature type="transmembrane region" description="Helical" evidence="8">
    <location>
        <begin position="463"/>
        <end position="484"/>
    </location>
</feature>
<name>A0A838Y1Z9_9GAMM</name>
<feature type="transmembrane region" description="Helical" evidence="8">
    <location>
        <begin position="226"/>
        <end position="244"/>
    </location>
</feature>
<dbReference type="GO" id="GO:0022857">
    <property type="term" value="F:transmembrane transporter activity"/>
    <property type="evidence" value="ECO:0007669"/>
    <property type="project" value="InterPro"/>
</dbReference>
<dbReference type="PANTHER" id="PTHR30047:SF7">
    <property type="entry name" value="HIGH-AFFINITY CHOLINE TRANSPORT PROTEIN"/>
    <property type="match status" value="1"/>
</dbReference>
<evidence type="ECO:0000256" key="1">
    <source>
        <dbReference type="ARBA" id="ARBA00004651"/>
    </source>
</evidence>
<feature type="transmembrane region" description="Helical" evidence="8">
    <location>
        <begin position="54"/>
        <end position="76"/>
    </location>
</feature>
<feature type="transmembrane region" description="Helical" evidence="8">
    <location>
        <begin position="88"/>
        <end position="108"/>
    </location>
</feature>
<keyword evidence="7 8" id="KW-0472">Membrane</keyword>
<feature type="transmembrane region" description="Helical" evidence="8">
    <location>
        <begin position="138"/>
        <end position="162"/>
    </location>
</feature>
<sequence>MFIKISAEWNKTIISLAIVLSLLLSIYVLSDPVGSSKLLFKLYDSLTIFFEPTYMYGSFSVLIFLIFIALSKYGDIKISLQNKETHSFFSWGSMLFAAGIGAALLYWATIEWIDYFNILRSQSLDIDTALLYSRTYPIFHWSFTAWAIYCLPAIAFGLAITINQKSKLTFSGIFNIKNKFLEVLFDSLFIGAILCGAGVGLGLSFPLISSILSNVFNIEKTFNLDIFTIAVCLSIFATSAYLGIQKGIKRLSNFNIILVLLFLVLIFILGPTQYIFTKSIESYVFLFKQYPDFSFATGTAISKDWSVFYWAWWMALAPMVGAFIVNISNGKSLRSIILGVIFIGSVGCMISMSVLSNLSIYLFESGLLNSPMLLEDGMLNREQIIIKTLSTLSFSNYLLIGFGIICIIFLCTTYDSTSYILASASMKSSNIESSGNLRLIFAILLVIQPTLLMFLGGVDSFKWIMVIFSVPLLFVYLLLMISIVKNIIAIKKA</sequence>
<dbReference type="PANTHER" id="PTHR30047">
    <property type="entry name" value="HIGH-AFFINITY CHOLINE TRANSPORT PROTEIN-RELATED"/>
    <property type="match status" value="1"/>
</dbReference>
<proteinExistence type="inferred from homology"/>
<evidence type="ECO:0000256" key="6">
    <source>
        <dbReference type="ARBA" id="ARBA00022989"/>
    </source>
</evidence>
<evidence type="ECO:0000256" key="2">
    <source>
        <dbReference type="ARBA" id="ARBA00005658"/>
    </source>
</evidence>
<comment type="caution">
    <text evidence="9">The sequence shown here is derived from an EMBL/GenBank/DDBJ whole genome shotgun (WGS) entry which is preliminary data.</text>
</comment>
<dbReference type="Proteomes" id="UP000551848">
    <property type="component" value="Unassembled WGS sequence"/>
</dbReference>
<feature type="transmembrane region" description="Helical" evidence="8">
    <location>
        <begin position="256"/>
        <end position="276"/>
    </location>
</feature>
<gene>
    <name evidence="9" type="ORF">H2072_03770</name>
</gene>
<feature type="transmembrane region" description="Helical" evidence="8">
    <location>
        <begin position="307"/>
        <end position="325"/>
    </location>
</feature>
<evidence type="ECO:0000313" key="10">
    <source>
        <dbReference type="Proteomes" id="UP000551848"/>
    </source>
</evidence>
<dbReference type="Pfam" id="PF02028">
    <property type="entry name" value="BCCT"/>
    <property type="match status" value="1"/>
</dbReference>
<feature type="transmembrane region" description="Helical" evidence="8">
    <location>
        <begin position="397"/>
        <end position="416"/>
    </location>
</feature>
<evidence type="ECO:0000256" key="3">
    <source>
        <dbReference type="ARBA" id="ARBA00022448"/>
    </source>
</evidence>
<feature type="transmembrane region" description="Helical" evidence="8">
    <location>
        <begin position="183"/>
        <end position="206"/>
    </location>
</feature>
<feature type="transmembrane region" description="Helical" evidence="8">
    <location>
        <begin position="437"/>
        <end position="457"/>
    </location>
</feature>
<comment type="similarity">
    <text evidence="2">Belongs to the BCCT transporter (TC 2.A.15) family.</text>
</comment>
<evidence type="ECO:0000256" key="4">
    <source>
        <dbReference type="ARBA" id="ARBA00022475"/>
    </source>
</evidence>
<dbReference type="AlphaFoldDB" id="A0A838Y1Z9"/>
<comment type="subcellular location">
    <subcellularLocation>
        <location evidence="1">Cell membrane</location>
        <topology evidence="1">Multi-pass membrane protein</topology>
    </subcellularLocation>
</comment>
<dbReference type="GO" id="GO:0005886">
    <property type="term" value="C:plasma membrane"/>
    <property type="evidence" value="ECO:0007669"/>
    <property type="project" value="UniProtKB-SubCell"/>
</dbReference>
<feature type="transmembrane region" description="Helical" evidence="8">
    <location>
        <begin position="337"/>
        <end position="363"/>
    </location>
</feature>
<evidence type="ECO:0000256" key="5">
    <source>
        <dbReference type="ARBA" id="ARBA00022692"/>
    </source>
</evidence>
<reference evidence="9 10" key="1">
    <citation type="submission" date="2020-06" db="EMBL/GenBank/DDBJ databases">
        <title>Dysbiosis in marine aquaculture revealed through microbiome analysis: reverse ecology for environmental sustainability.</title>
        <authorList>
            <person name="Haro-Moreno J.M."/>
            <person name="Coutinho F.H."/>
            <person name="Zaragoza-Solas A."/>
            <person name="Picazo A."/>
            <person name="Almagro-Moreno S."/>
            <person name="Lopez-Perez M."/>
        </authorList>
    </citation>
    <scope>NUCLEOTIDE SEQUENCE [LARGE SCALE GENOMIC DNA]</scope>
    <source>
        <strain evidence="9">MCMED-G41</strain>
    </source>
</reference>
<keyword evidence="5 8" id="KW-0812">Transmembrane</keyword>
<accession>A0A838Y1Z9</accession>
<dbReference type="EMBL" id="JACETL010000047">
    <property type="protein sequence ID" value="MBA4692845.1"/>
    <property type="molecule type" value="Genomic_DNA"/>
</dbReference>
<keyword evidence="3" id="KW-0813">Transport</keyword>
<organism evidence="9 10">
    <name type="scientific">SAR86 cluster bacterium</name>
    <dbReference type="NCBI Taxonomy" id="2030880"/>
    <lineage>
        <taxon>Bacteria</taxon>
        <taxon>Pseudomonadati</taxon>
        <taxon>Pseudomonadota</taxon>
        <taxon>Gammaproteobacteria</taxon>
        <taxon>SAR86 cluster</taxon>
    </lineage>
</organism>
<protein>
    <submittedName>
        <fullName evidence="9">BCCT family transporter</fullName>
    </submittedName>
</protein>
<evidence type="ECO:0000256" key="8">
    <source>
        <dbReference type="SAM" id="Phobius"/>
    </source>
</evidence>
<dbReference type="InterPro" id="IPR000060">
    <property type="entry name" value="BCCT_transptr"/>
</dbReference>
<keyword evidence="6 8" id="KW-1133">Transmembrane helix</keyword>
<evidence type="ECO:0000256" key="7">
    <source>
        <dbReference type="ARBA" id="ARBA00023136"/>
    </source>
</evidence>